<accession>A0A158JSA7</accession>
<feature type="domain" description="Transposase IS66 central" evidence="2">
    <location>
        <begin position="5"/>
        <end position="84"/>
    </location>
</feature>
<evidence type="ECO:0000313" key="4">
    <source>
        <dbReference type="Proteomes" id="UP000054683"/>
    </source>
</evidence>
<name>A0A158JSA7_9BURK</name>
<evidence type="ECO:0000259" key="2">
    <source>
        <dbReference type="Pfam" id="PF03050"/>
    </source>
</evidence>
<dbReference type="PANTHER" id="PTHR33678:SF1">
    <property type="entry name" value="BLL1576 PROTEIN"/>
    <property type="match status" value="1"/>
</dbReference>
<protein>
    <submittedName>
        <fullName evidence="3">Transposase</fullName>
    </submittedName>
</protein>
<dbReference type="InterPro" id="IPR052344">
    <property type="entry name" value="Transposase-related"/>
</dbReference>
<sequence length="111" mass="12375">MPFFAALYDIERDAAVLDAEERHKLRQSRAKPMCDALYEWMVAQRKLVSEGSAITKALDYSLKRWEALTRYLDDGHVPIDNNAKTRSAHGLSEGTGCSPAHCEQANALPPS</sequence>
<dbReference type="AlphaFoldDB" id="A0A158JSA7"/>
<dbReference type="Proteomes" id="UP000054683">
    <property type="component" value="Unassembled WGS sequence"/>
</dbReference>
<dbReference type="PANTHER" id="PTHR33678">
    <property type="entry name" value="BLL1576 PROTEIN"/>
    <property type="match status" value="1"/>
</dbReference>
<gene>
    <name evidence="3" type="ORF">AWB69_08691</name>
</gene>
<feature type="region of interest" description="Disordered" evidence="1">
    <location>
        <begin position="79"/>
        <end position="111"/>
    </location>
</feature>
<reference evidence="3 4" key="1">
    <citation type="submission" date="2016-01" db="EMBL/GenBank/DDBJ databases">
        <authorList>
            <person name="Oliw E.H."/>
        </authorList>
    </citation>
    <scope>NUCLEOTIDE SEQUENCE [LARGE SCALE GENOMIC DNA]</scope>
    <source>
        <strain evidence="3">LMG 27134</strain>
    </source>
</reference>
<dbReference type="EMBL" id="FCOK02000115">
    <property type="protein sequence ID" value="SAL71752.1"/>
    <property type="molecule type" value="Genomic_DNA"/>
</dbReference>
<proteinExistence type="predicted"/>
<dbReference type="InterPro" id="IPR004291">
    <property type="entry name" value="Transposase_IS66_central"/>
</dbReference>
<evidence type="ECO:0000313" key="3">
    <source>
        <dbReference type="EMBL" id="SAL71752.1"/>
    </source>
</evidence>
<evidence type="ECO:0000256" key="1">
    <source>
        <dbReference type="SAM" id="MobiDB-lite"/>
    </source>
</evidence>
<organism evidence="3 4">
    <name type="scientific">Caballeronia udeis</name>
    <dbReference type="NCBI Taxonomy" id="1232866"/>
    <lineage>
        <taxon>Bacteria</taxon>
        <taxon>Pseudomonadati</taxon>
        <taxon>Pseudomonadota</taxon>
        <taxon>Betaproteobacteria</taxon>
        <taxon>Burkholderiales</taxon>
        <taxon>Burkholderiaceae</taxon>
        <taxon>Caballeronia</taxon>
    </lineage>
</organism>
<dbReference type="Pfam" id="PF03050">
    <property type="entry name" value="DDE_Tnp_IS66"/>
    <property type="match status" value="1"/>
</dbReference>